<name>A0A2G8KUH1_STIJA</name>
<dbReference type="SUPFAM" id="SSF101898">
    <property type="entry name" value="NHL repeat"/>
    <property type="match status" value="1"/>
</dbReference>
<dbReference type="STRING" id="307972.A0A2G8KUH1"/>
<dbReference type="Pfam" id="PF00791">
    <property type="entry name" value="ZU5"/>
    <property type="match status" value="1"/>
</dbReference>
<feature type="domain" description="ZU5" evidence="4">
    <location>
        <begin position="657"/>
        <end position="796"/>
    </location>
</feature>
<dbReference type="AlphaFoldDB" id="A0A2G8KUH1"/>
<keyword evidence="1" id="KW-0675">Receptor</keyword>
<dbReference type="Proteomes" id="UP000230750">
    <property type="component" value="Unassembled WGS sequence"/>
</dbReference>
<dbReference type="PROSITE" id="PS51145">
    <property type="entry name" value="ZU5"/>
    <property type="match status" value="1"/>
</dbReference>
<sequence>MAEKTDTPKVIQHLLSDDERRNLKVVDIALVSPTSVTVLLKNDREWCIDTFDSRNDGNEYQRGNRICLNTKQKEPPLFLSYGHIKNKLKHLICTENKLFIIDGESESVERSVSLSAKLSALCVKDNTVYISTNKTNKLMRFKPELPTDTTTIDLKGISNSGSIVDFVVHSNNIYVCTNDGQVSSHKETGGKQHDYRNRKSKNSKARGLAVFTPQGKECNLLLVSWNDNKLIIYSTQTSYDLLDIDLNVPGKIRVTTSCFLLSSETNNVAIYNMKTVADRGAFKMILVSGSKDKDLSFLYDDVIHDTTTVKVLSRNVSIQRKTLLTLVEMYDYSCKTNDNLNAKKEKARAESDELRRMNEEKEETCCSLTKQLEAERKTTEKASIKLKERIKDLEDMRTELESQHKKLKDTLDQEKDKVTGAELSRIQVVTNLEKVEEMNTKLEGEVTELKERLLVEEKTTKEMQTSSLKVVTNLKKVKEMNTKLEGEVTELKERLLVEEKTTKEMQTSSLKADNARKTLEQTKAMLEKEKEYLNKLLAAGERNETEMKKSLAKATTTCEKLQKAYEILQKEKEDLSEQLSTEKCNTEKKIASFSKMTSHALSGSEMTAQRKDEDSCLGDETQSVITKSTDSGRGSMHSGLEYQESLTLNGRQLYTELKVAVTVASKGANMHIPDTGVELDIPTGATRGKVFIEMIILPFDKLDAPVSTFSRNSSVAVELLPNKMEFQRPVRLILPHCLKLTKNYKKTKHQVQVYVSHHLTGPPIWEEDSNAKYVLDETSCVIFLKSFCWVKYEVNNKIVEAKRIRVYTAGNRLKYTGDTLAEIEVGYHWDLPNARENLSVNDNMFVYQSKPFIYVKEGNLPLEIFLTKTVPMQWKYITPKENPKVISFKCVADSKEKSCPFVIEKSEPTDRVPFCMFKVQQGNEDLELYIRFDD</sequence>
<dbReference type="PANTHER" id="PTHR12582:SF47">
    <property type="entry name" value="NETRIN RECEPTOR UNC-5"/>
    <property type="match status" value="1"/>
</dbReference>
<evidence type="ECO:0000313" key="6">
    <source>
        <dbReference type="Proteomes" id="UP000230750"/>
    </source>
</evidence>
<dbReference type="InterPro" id="IPR000906">
    <property type="entry name" value="ZU5_dom"/>
</dbReference>
<keyword evidence="1" id="KW-0217">Developmental protein</keyword>
<keyword evidence="1" id="KW-0393">Immunoglobulin domain</keyword>
<dbReference type="Gene3D" id="2.60.220.30">
    <property type="match status" value="1"/>
</dbReference>
<comment type="function">
    <text evidence="1">Receptor for netrin required for axon guidance. Mediates axon repulsion of neuronal growth cones in the developing nervous system upon ligand binding.</text>
</comment>
<dbReference type="PANTHER" id="PTHR12582">
    <property type="entry name" value="NETRIN RECEPTOR UNC5"/>
    <property type="match status" value="1"/>
</dbReference>
<evidence type="ECO:0000313" key="5">
    <source>
        <dbReference type="EMBL" id="PIK51570.1"/>
    </source>
</evidence>
<gene>
    <name evidence="5" type="ORF">BSL78_11532</name>
</gene>
<dbReference type="InterPro" id="IPR037936">
    <property type="entry name" value="UNC5A-D"/>
</dbReference>
<feature type="coiled-coil region" evidence="2">
    <location>
        <begin position="337"/>
        <end position="585"/>
    </location>
</feature>
<dbReference type="GO" id="GO:0005886">
    <property type="term" value="C:plasma membrane"/>
    <property type="evidence" value="ECO:0007669"/>
    <property type="project" value="UniProtKB-SubCell"/>
</dbReference>
<dbReference type="GO" id="GO:0005042">
    <property type="term" value="F:netrin receptor activity"/>
    <property type="evidence" value="ECO:0007669"/>
    <property type="project" value="UniProtKB-UniRule"/>
</dbReference>
<feature type="region of interest" description="Disordered" evidence="3">
    <location>
        <begin position="601"/>
        <end position="620"/>
    </location>
</feature>
<comment type="caution">
    <text evidence="5">The sequence shown here is derived from an EMBL/GenBank/DDBJ whole genome shotgun (WGS) entry which is preliminary data.</text>
</comment>
<keyword evidence="2" id="KW-0175">Coiled coil</keyword>
<comment type="subcellular location">
    <subcellularLocation>
        <location evidence="1">Cell membrane</location>
        <topology evidence="1">Single-pass type I membrane protein</topology>
    </subcellularLocation>
</comment>
<evidence type="ECO:0000256" key="3">
    <source>
        <dbReference type="SAM" id="MobiDB-lite"/>
    </source>
</evidence>
<comment type="similarity">
    <text evidence="1">Belongs to the unc-5 family.</text>
</comment>
<dbReference type="EMBL" id="MRZV01000365">
    <property type="protein sequence ID" value="PIK51570.1"/>
    <property type="molecule type" value="Genomic_DNA"/>
</dbReference>
<proteinExistence type="inferred from homology"/>
<protein>
    <recommendedName>
        <fullName evidence="1">Netrin receptor UNC5</fullName>
    </recommendedName>
</protein>
<evidence type="ECO:0000259" key="4">
    <source>
        <dbReference type="PROSITE" id="PS51145"/>
    </source>
</evidence>
<reference evidence="5 6" key="1">
    <citation type="journal article" date="2017" name="PLoS Biol.">
        <title>The sea cucumber genome provides insights into morphological evolution and visceral regeneration.</title>
        <authorList>
            <person name="Zhang X."/>
            <person name="Sun L."/>
            <person name="Yuan J."/>
            <person name="Sun Y."/>
            <person name="Gao Y."/>
            <person name="Zhang L."/>
            <person name="Li S."/>
            <person name="Dai H."/>
            <person name="Hamel J.F."/>
            <person name="Liu C."/>
            <person name="Yu Y."/>
            <person name="Liu S."/>
            <person name="Lin W."/>
            <person name="Guo K."/>
            <person name="Jin S."/>
            <person name="Xu P."/>
            <person name="Storey K.B."/>
            <person name="Huan P."/>
            <person name="Zhang T."/>
            <person name="Zhou Y."/>
            <person name="Zhang J."/>
            <person name="Lin C."/>
            <person name="Li X."/>
            <person name="Xing L."/>
            <person name="Huo D."/>
            <person name="Sun M."/>
            <person name="Wang L."/>
            <person name="Mercier A."/>
            <person name="Li F."/>
            <person name="Yang H."/>
            <person name="Xiang J."/>
        </authorList>
    </citation>
    <scope>NUCLEOTIDE SEQUENCE [LARGE SCALE GENOMIC DNA]</scope>
    <source>
        <strain evidence="5">Shaxun</strain>
        <tissue evidence="5">Muscle</tissue>
    </source>
</reference>
<keyword evidence="6" id="KW-1185">Reference proteome</keyword>
<organism evidence="5 6">
    <name type="scientific">Stichopus japonicus</name>
    <name type="common">Sea cucumber</name>
    <dbReference type="NCBI Taxonomy" id="307972"/>
    <lineage>
        <taxon>Eukaryota</taxon>
        <taxon>Metazoa</taxon>
        <taxon>Echinodermata</taxon>
        <taxon>Eleutherozoa</taxon>
        <taxon>Echinozoa</taxon>
        <taxon>Holothuroidea</taxon>
        <taxon>Aspidochirotacea</taxon>
        <taxon>Aspidochirotida</taxon>
        <taxon>Stichopodidae</taxon>
        <taxon>Apostichopus</taxon>
    </lineage>
</organism>
<evidence type="ECO:0000256" key="1">
    <source>
        <dbReference type="RuleBase" id="RU367033"/>
    </source>
</evidence>
<accession>A0A2G8KUH1</accession>
<evidence type="ECO:0000256" key="2">
    <source>
        <dbReference type="SAM" id="Coils"/>
    </source>
</evidence>